<name>A0A9N9GLC2_9GLOM</name>
<dbReference type="Pfam" id="PF24681">
    <property type="entry name" value="Kelch_KLHDC2_KLHL20_DRC7"/>
    <property type="match status" value="1"/>
</dbReference>
<dbReference type="SUPFAM" id="SSF54695">
    <property type="entry name" value="POZ domain"/>
    <property type="match status" value="1"/>
</dbReference>
<dbReference type="SUPFAM" id="SSF117281">
    <property type="entry name" value="Kelch motif"/>
    <property type="match status" value="1"/>
</dbReference>
<dbReference type="Gene3D" id="3.30.710.10">
    <property type="entry name" value="Potassium Channel Kv1.1, Chain A"/>
    <property type="match status" value="1"/>
</dbReference>
<dbReference type="GO" id="GO:0005739">
    <property type="term" value="C:mitochondrion"/>
    <property type="evidence" value="ECO:0007669"/>
    <property type="project" value="TreeGrafter"/>
</dbReference>
<protein>
    <submittedName>
        <fullName evidence="4">2158_t:CDS:1</fullName>
    </submittedName>
</protein>
<evidence type="ECO:0000256" key="2">
    <source>
        <dbReference type="ARBA" id="ARBA00022737"/>
    </source>
</evidence>
<evidence type="ECO:0000256" key="1">
    <source>
        <dbReference type="ARBA" id="ARBA00022441"/>
    </source>
</evidence>
<dbReference type="AlphaFoldDB" id="A0A9N9GLC2"/>
<proteinExistence type="predicted"/>
<feature type="compositionally biased region" description="Low complexity" evidence="3">
    <location>
        <begin position="219"/>
        <end position="230"/>
    </location>
</feature>
<feature type="compositionally biased region" description="Polar residues" evidence="3">
    <location>
        <begin position="758"/>
        <end position="770"/>
    </location>
</feature>
<dbReference type="Proteomes" id="UP000789739">
    <property type="component" value="Unassembled WGS sequence"/>
</dbReference>
<comment type="caution">
    <text evidence="4">The sequence shown here is derived from an EMBL/GenBank/DDBJ whole genome shotgun (WGS) entry which is preliminary data.</text>
</comment>
<dbReference type="PANTHER" id="PTHR43503">
    <property type="entry name" value="MCG48959-RELATED"/>
    <property type="match status" value="1"/>
</dbReference>
<evidence type="ECO:0000313" key="5">
    <source>
        <dbReference type="Proteomes" id="UP000789739"/>
    </source>
</evidence>
<evidence type="ECO:0000256" key="3">
    <source>
        <dbReference type="SAM" id="MobiDB-lite"/>
    </source>
</evidence>
<dbReference type="PANTHER" id="PTHR43503:SF2">
    <property type="entry name" value="NEGATIVE REGULATOR OF SPORULATION MDS3-RELATED"/>
    <property type="match status" value="1"/>
</dbReference>
<dbReference type="InterPro" id="IPR015915">
    <property type="entry name" value="Kelch-typ_b-propeller"/>
</dbReference>
<feature type="region of interest" description="Disordered" evidence="3">
    <location>
        <begin position="215"/>
        <end position="252"/>
    </location>
</feature>
<gene>
    <name evidence="4" type="ORF">PBRASI_LOCUS8120</name>
</gene>
<accession>A0A9N9GLC2</accession>
<feature type="compositionally biased region" description="Pro residues" evidence="3">
    <location>
        <begin position="231"/>
        <end position="242"/>
    </location>
</feature>
<evidence type="ECO:0000313" key="4">
    <source>
        <dbReference type="EMBL" id="CAG8610134.1"/>
    </source>
</evidence>
<dbReference type="EMBL" id="CAJVPI010001382">
    <property type="protein sequence ID" value="CAG8610134.1"/>
    <property type="molecule type" value="Genomic_DNA"/>
</dbReference>
<sequence length="803" mass="88510">MATGLQSIADLTASTCITTGDIPPPLVGASMTVIGTQLFLFAGRLVSSRKMTNDLYILDLETFIWTKIVDNSKTLPKARYFHSANPYKKSIVFFGGMGYTRNGGEELCVLDDVVIYNIETFTWHHPEIKPSPAAPKPRYAHLAAITANKLLVIGGQDMSNHYIEEINVLDLDESTWTITRSFEKHCGAYRSIAVSSRNHTELPVFGNGMAESVPLSPYSSDTSSQISMDSHPPPTSPVPVPQPLRKSTSANSLPSVNIPAFASPRKMSVGTFNYSGTRRGQLANHVISRMQGTENSYCRLSYSTSVTDDNSNPVYIYSNYNFTDVKRELQIIAPPTTPNYQIMDHSASMTGAFLPPGLRFPTGYILGHYLIISGTYLTNASQTFSVWAMNLANLVWTRIDTGSTFTHGSWNRGVLCEVTNKYVVLGNRDRALVEDYNHRQTNFDHVAIIDLEAFGVYQPPPATMSPSAQELGLALISEPNMADYEIVTIDGYRIPVNSMMLSARWPHFRALAEAQANRVPEVKYDSVSKKGEEETTITMYKYRALEFPEPYAVAIAFIQYLYTDNLLTLQQHQPSILAQLLLLADMYDLERLRQLASHALHQNLNMSTAALIYETAALSKQSGLQIRALKLIRRPSGSEHDSASSQWSAMSGGSPTSLYAPQIQFSLQSQYGYQAQVQNQYPMDVRTSYYDLFASTVASQSPPVVTRPRASSSVTAYTSSFHNQPQQSPLQQQRPYLPTIHDSMTDIFGDDEEAGPSAGNSNISKNDNGFKSGTGSSRMFGAGNGYSAAGGTVVHTQDGMYGS</sequence>
<dbReference type="InterPro" id="IPR011333">
    <property type="entry name" value="SKP1/BTB/POZ_sf"/>
</dbReference>
<dbReference type="Gene3D" id="2.120.10.80">
    <property type="entry name" value="Kelch-type beta propeller"/>
    <property type="match status" value="1"/>
</dbReference>
<reference evidence="4" key="1">
    <citation type="submission" date="2021-06" db="EMBL/GenBank/DDBJ databases">
        <authorList>
            <person name="Kallberg Y."/>
            <person name="Tangrot J."/>
            <person name="Rosling A."/>
        </authorList>
    </citation>
    <scope>NUCLEOTIDE SEQUENCE</scope>
    <source>
        <strain evidence="4">BR232B</strain>
    </source>
</reference>
<dbReference type="GO" id="GO:0005829">
    <property type="term" value="C:cytosol"/>
    <property type="evidence" value="ECO:0007669"/>
    <property type="project" value="TreeGrafter"/>
</dbReference>
<dbReference type="GO" id="GO:0045454">
    <property type="term" value="P:cell redox homeostasis"/>
    <property type="evidence" value="ECO:0007669"/>
    <property type="project" value="TreeGrafter"/>
</dbReference>
<keyword evidence="1" id="KW-0880">Kelch repeat</keyword>
<feature type="region of interest" description="Disordered" evidence="3">
    <location>
        <begin position="741"/>
        <end position="770"/>
    </location>
</feature>
<keyword evidence="5" id="KW-1185">Reference proteome</keyword>
<organism evidence="4 5">
    <name type="scientific">Paraglomus brasilianum</name>
    <dbReference type="NCBI Taxonomy" id="144538"/>
    <lineage>
        <taxon>Eukaryota</taxon>
        <taxon>Fungi</taxon>
        <taxon>Fungi incertae sedis</taxon>
        <taxon>Mucoromycota</taxon>
        <taxon>Glomeromycotina</taxon>
        <taxon>Glomeromycetes</taxon>
        <taxon>Paraglomerales</taxon>
        <taxon>Paraglomeraceae</taxon>
        <taxon>Paraglomus</taxon>
    </lineage>
</organism>
<keyword evidence="2" id="KW-0677">Repeat</keyword>
<dbReference type="OrthoDB" id="10001928at2759"/>